<dbReference type="CDD" id="cd00071">
    <property type="entry name" value="GMPK"/>
    <property type="match status" value="1"/>
</dbReference>
<dbReference type="InterPro" id="IPR017665">
    <property type="entry name" value="Guanylate_kinase"/>
</dbReference>
<evidence type="ECO:0000256" key="6">
    <source>
        <dbReference type="ARBA" id="ARBA00022777"/>
    </source>
</evidence>
<dbReference type="PANTHER" id="PTHR23117">
    <property type="entry name" value="GUANYLATE KINASE-RELATED"/>
    <property type="match status" value="1"/>
</dbReference>
<accession>A0ABW8U3L6</accession>
<keyword evidence="5 9" id="KW-0547">Nucleotide-binding</keyword>
<dbReference type="InterPro" id="IPR027417">
    <property type="entry name" value="P-loop_NTPase"/>
</dbReference>
<evidence type="ECO:0000256" key="1">
    <source>
        <dbReference type="ARBA" id="ARBA00005790"/>
    </source>
</evidence>
<dbReference type="EMBL" id="JBJJXE010000001">
    <property type="protein sequence ID" value="MFL1731455.1"/>
    <property type="molecule type" value="Genomic_DNA"/>
</dbReference>
<dbReference type="InterPro" id="IPR008145">
    <property type="entry name" value="GK/Ca_channel_bsu"/>
</dbReference>
<keyword evidence="6 9" id="KW-0418">Kinase</keyword>
<evidence type="ECO:0000256" key="4">
    <source>
        <dbReference type="ARBA" id="ARBA00022679"/>
    </source>
</evidence>
<feature type="domain" description="Guanylate kinase-like" evidence="10">
    <location>
        <begin position="5"/>
        <end position="183"/>
    </location>
</feature>
<comment type="function">
    <text evidence="9">Essential for recycling GMP and indirectly, cGMP.</text>
</comment>
<comment type="subcellular location">
    <subcellularLocation>
        <location evidence="9">Cytoplasm</location>
    </subcellularLocation>
</comment>
<protein>
    <recommendedName>
        <fullName evidence="3 9">Guanylate kinase</fullName>
        <ecNumber evidence="2 9">2.7.4.8</ecNumber>
    </recommendedName>
    <alternativeName>
        <fullName evidence="8 9">GMP kinase</fullName>
    </alternativeName>
</protein>
<organism evidence="11 12">
    <name type="scientific">Moraxella oculi</name>
    <dbReference type="NCBI Taxonomy" id="2940516"/>
    <lineage>
        <taxon>Bacteria</taxon>
        <taxon>Pseudomonadati</taxon>
        <taxon>Pseudomonadota</taxon>
        <taxon>Gammaproteobacteria</taxon>
        <taxon>Moraxellales</taxon>
        <taxon>Moraxellaceae</taxon>
        <taxon>Moraxella</taxon>
    </lineage>
</organism>
<comment type="caution">
    <text evidence="11">The sequence shown here is derived from an EMBL/GenBank/DDBJ whole genome shotgun (WGS) entry which is preliminary data.</text>
</comment>
<dbReference type="NCBIfam" id="TIGR03263">
    <property type="entry name" value="guanyl_kin"/>
    <property type="match status" value="1"/>
</dbReference>
<dbReference type="RefSeq" id="WP_249098459.1">
    <property type="nucleotide sequence ID" value="NZ_JAMBAQ010000003.1"/>
</dbReference>
<dbReference type="PANTHER" id="PTHR23117:SF13">
    <property type="entry name" value="GUANYLATE KINASE"/>
    <property type="match status" value="1"/>
</dbReference>
<name>A0ABW8U3L6_9GAMM</name>
<reference evidence="11 12" key="1">
    <citation type="submission" date="2024-11" db="EMBL/GenBank/DDBJ databases">
        <title>First Report of Moraxella oculi in Brazil in an Infectious Bovine Keratoconjunctivitis Outbreak.</title>
        <authorList>
            <person name="Carvalho C.V."/>
            <person name="Domingues R."/>
            <person name="Coutinho C."/>
            <person name="Honorio N.T.B.S."/>
            <person name="Faza D.R.L.R."/>
            <person name="Carvalho W.A."/>
            <person name="Machado A.B.F."/>
            <person name="Martins M.F."/>
            <person name="Gaspar E.B."/>
        </authorList>
    </citation>
    <scope>NUCLEOTIDE SEQUENCE [LARGE SCALE GENOMIC DNA]</scope>
    <source>
        <strain evidence="11 12">2117LE</strain>
    </source>
</reference>
<evidence type="ECO:0000256" key="7">
    <source>
        <dbReference type="ARBA" id="ARBA00022840"/>
    </source>
</evidence>
<dbReference type="Pfam" id="PF00625">
    <property type="entry name" value="Guanylate_kin"/>
    <property type="match status" value="1"/>
</dbReference>
<dbReference type="EC" id="2.7.4.8" evidence="2 9"/>
<dbReference type="Gene3D" id="3.40.50.300">
    <property type="entry name" value="P-loop containing nucleotide triphosphate hydrolases"/>
    <property type="match status" value="1"/>
</dbReference>
<dbReference type="PROSITE" id="PS50052">
    <property type="entry name" value="GUANYLATE_KINASE_2"/>
    <property type="match status" value="1"/>
</dbReference>
<comment type="similarity">
    <text evidence="1 9">Belongs to the guanylate kinase family.</text>
</comment>
<evidence type="ECO:0000256" key="8">
    <source>
        <dbReference type="ARBA" id="ARBA00030128"/>
    </source>
</evidence>
<evidence type="ECO:0000313" key="12">
    <source>
        <dbReference type="Proteomes" id="UP001624684"/>
    </source>
</evidence>
<sequence length="208" mass="23387">MNAQGTLYIITAASGTGKTSLVKELLATTQQLQVSISHTTRLPRPAEIEGMHYHFTDKASFEQLIADGAFFEYAEVFGNYYGTSQQAVENLLNQGIDVILEIDWQGALQIKQQRPDVVMIFILPPSRDALHNRLSARGQDSLEVIQTRLSGAVTEMKNYHHFDYIVINDDFNEALKDLQCIIKAQRLTLAKQQVRHAHTINSLLSDES</sequence>
<dbReference type="PROSITE" id="PS00856">
    <property type="entry name" value="GUANYLATE_KINASE_1"/>
    <property type="match status" value="1"/>
</dbReference>
<evidence type="ECO:0000256" key="2">
    <source>
        <dbReference type="ARBA" id="ARBA00012961"/>
    </source>
</evidence>
<evidence type="ECO:0000256" key="3">
    <source>
        <dbReference type="ARBA" id="ARBA00016296"/>
    </source>
</evidence>
<evidence type="ECO:0000313" key="11">
    <source>
        <dbReference type="EMBL" id="MFL1731455.1"/>
    </source>
</evidence>
<gene>
    <name evidence="9 11" type="primary">gmk</name>
    <name evidence="11" type="ORF">ACJHVH_00340</name>
</gene>
<dbReference type="SMART" id="SM00072">
    <property type="entry name" value="GuKc"/>
    <property type="match status" value="1"/>
</dbReference>
<evidence type="ECO:0000256" key="9">
    <source>
        <dbReference type="HAMAP-Rule" id="MF_00328"/>
    </source>
</evidence>
<dbReference type="SUPFAM" id="SSF52540">
    <property type="entry name" value="P-loop containing nucleoside triphosphate hydrolases"/>
    <property type="match status" value="1"/>
</dbReference>
<dbReference type="Proteomes" id="UP001624684">
    <property type="component" value="Unassembled WGS sequence"/>
</dbReference>
<keyword evidence="7 9" id="KW-0067">ATP-binding</keyword>
<dbReference type="HAMAP" id="MF_00328">
    <property type="entry name" value="Guanylate_kinase"/>
    <property type="match status" value="1"/>
</dbReference>
<keyword evidence="4 9" id="KW-0808">Transferase</keyword>
<dbReference type="GO" id="GO:0004385">
    <property type="term" value="F:GMP kinase activity"/>
    <property type="evidence" value="ECO:0007669"/>
    <property type="project" value="UniProtKB-EC"/>
</dbReference>
<evidence type="ECO:0000259" key="10">
    <source>
        <dbReference type="PROSITE" id="PS50052"/>
    </source>
</evidence>
<feature type="binding site" evidence="9">
    <location>
        <begin position="12"/>
        <end position="19"/>
    </location>
    <ligand>
        <name>ATP</name>
        <dbReference type="ChEBI" id="CHEBI:30616"/>
    </ligand>
</feature>
<comment type="catalytic activity">
    <reaction evidence="9">
        <text>GMP + ATP = GDP + ADP</text>
        <dbReference type="Rhea" id="RHEA:20780"/>
        <dbReference type="ChEBI" id="CHEBI:30616"/>
        <dbReference type="ChEBI" id="CHEBI:58115"/>
        <dbReference type="ChEBI" id="CHEBI:58189"/>
        <dbReference type="ChEBI" id="CHEBI:456216"/>
        <dbReference type="EC" id="2.7.4.8"/>
    </reaction>
</comment>
<keyword evidence="12" id="KW-1185">Reference proteome</keyword>
<dbReference type="InterPro" id="IPR008144">
    <property type="entry name" value="Guanylate_kin-like_dom"/>
</dbReference>
<dbReference type="Gene3D" id="3.30.63.10">
    <property type="entry name" value="Guanylate Kinase phosphate binding domain"/>
    <property type="match status" value="1"/>
</dbReference>
<evidence type="ECO:0000256" key="5">
    <source>
        <dbReference type="ARBA" id="ARBA00022741"/>
    </source>
</evidence>
<proteinExistence type="inferred from homology"/>
<keyword evidence="9" id="KW-0963">Cytoplasm</keyword>
<dbReference type="InterPro" id="IPR020590">
    <property type="entry name" value="Guanylate_kinase_CS"/>
</dbReference>